<keyword evidence="9" id="KW-0521">NADP</keyword>
<keyword evidence="5" id="KW-0963">Cytoplasm</keyword>
<evidence type="ECO:0000313" key="12">
    <source>
        <dbReference type="EMBL" id="KAL3307687.1"/>
    </source>
</evidence>
<dbReference type="Pfam" id="PF16690">
    <property type="entry name" value="MMACHC"/>
    <property type="match status" value="1"/>
</dbReference>
<dbReference type="PANTHER" id="PTHR31457">
    <property type="entry name" value="METHYLMALONIC ACIDURIA AND HOMOCYSTINURIA TYPE C PROTEIN"/>
    <property type="match status" value="1"/>
</dbReference>
<comment type="subcellular location">
    <subcellularLocation>
        <location evidence="3">Cytoplasm</location>
    </subcellularLocation>
</comment>
<dbReference type="InterPro" id="IPR032037">
    <property type="entry name" value="MMACHC"/>
</dbReference>
<comment type="similarity">
    <text evidence="4">Belongs to the MMACHC family.</text>
</comment>
<keyword evidence="6" id="KW-0285">Flavoprotein</keyword>
<dbReference type="GO" id="GO:0016491">
    <property type="term" value="F:oxidoreductase activity"/>
    <property type="evidence" value="ECO:0007669"/>
    <property type="project" value="UniProtKB-KW"/>
</dbReference>
<comment type="cofactor">
    <cofactor evidence="1">
        <name>FMN</name>
        <dbReference type="ChEBI" id="CHEBI:58210"/>
    </cofactor>
</comment>
<keyword evidence="7" id="KW-0288">FMN</keyword>
<evidence type="ECO:0000256" key="11">
    <source>
        <dbReference type="ARBA" id="ARBA00031313"/>
    </source>
</evidence>
<evidence type="ECO:0000313" key="13">
    <source>
        <dbReference type="Proteomes" id="UP001626550"/>
    </source>
</evidence>
<comment type="cofactor">
    <cofactor evidence="2">
        <name>FAD</name>
        <dbReference type="ChEBI" id="CHEBI:57692"/>
    </cofactor>
</comment>
<keyword evidence="10" id="KW-0560">Oxidoreductase</keyword>
<dbReference type="EMBL" id="JBJKFK010006729">
    <property type="protein sequence ID" value="KAL3307687.1"/>
    <property type="molecule type" value="Genomic_DNA"/>
</dbReference>
<name>A0ABD2PLG4_9PLAT</name>
<evidence type="ECO:0000256" key="8">
    <source>
        <dbReference type="ARBA" id="ARBA00022827"/>
    </source>
</evidence>
<proteinExistence type="inferred from homology"/>
<dbReference type="Proteomes" id="UP001626550">
    <property type="component" value="Unassembled WGS sequence"/>
</dbReference>
<evidence type="ECO:0000256" key="5">
    <source>
        <dbReference type="ARBA" id="ARBA00022490"/>
    </source>
</evidence>
<evidence type="ECO:0000256" key="10">
    <source>
        <dbReference type="ARBA" id="ARBA00023002"/>
    </source>
</evidence>
<accession>A0ABD2PLG4</accession>
<evidence type="ECO:0000256" key="7">
    <source>
        <dbReference type="ARBA" id="ARBA00022643"/>
    </source>
</evidence>
<dbReference type="GO" id="GO:0005737">
    <property type="term" value="C:cytoplasm"/>
    <property type="evidence" value="ECO:0007669"/>
    <property type="project" value="UniProtKB-SubCell"/>
</dbReference>
<keyword evidence="8" id="KW-0274">FAD</keyword>
<comment type="caution">
    <text evidence="12">The sequence shown here is derived from an EMBL/GenBank/DDBJ whole genome shotgun (WGS) entry which is preliminary data.</text>
</comment>
<protein>
    <recommendedName>
        <fullName evidence="11">Cyanocobalamin reductase (cyanide-eliminating)</fullName>
    </recommendedName>
</protein>
<sequence length="134" mass="15289">IVLDSDMNPLLPCVPRMAIQTAGHVSGAAYLYQGKTCCISCCLHPIYGGNFSLRACVILPQIKCDNLVQCNPRPPLDPMDTEAVDRFLQLFNFDYRDPQWRNLYAQPGHHYPQSTLDFFNSTIPERIDILKRFL</sequence>
<evidence type="ECO:0000256" key="3">
    <source>
        <dbReference type="ARBA" id="ARBA00004496"/>
    </source>
</evidence>
<organism evidence="12 13">
    <name type="scientific">Cichlidogyrus casuarinus</name>
    <dbReference type="NCBI Taxonomy" id="1844966"/>
    <lineage>
        <taxon>Eukaryota</taxon>
        <taxon>Metazoa</taxon>
        <taxon>Spiralia</taxon>
        <taxon>Lophotrochozoa</taxon>
        <taxon>Platyhelminthes</taxon>
        <taxon>Monogenea</taxon>
        <taxon>Monopisthocotylea</taxon>
        <taxon>Dactylogyridea</taxon>
        <taxon>Ancyrocephalidae</taxon>
        <taxon>Cichlidogyrus</taxon>
    </lineage>
</organism>
<gene>
    <name evidence="12" type="ORF">Ciccas_013795</name>
</gene>
<evidence type="ECO:0000256" key="4">
    <source>
        <dbReference type="ARBA" id="ARBA00007762"/>
    </source>
</evidence>
<evidence type="ECO:0000256" key="9">
    <source>
        <dbReference type="ARBA" id="ARBA00022857"/>
    </source>
</evidence>
<feature type="non-terminal residue" evidence="12">
    <location>
        <position position="1"/>
    </location>
</feature>
<reference evidence="12 13" key="1">
    <citation type="submission" date="2024-11" db="EMBL/GenBank/DDBJ databases">
        <title>Adaptive evolution of stress response genes in parasites aligns with host niche diversity.</title>
        <authorList>
            <person name="Hahn C."/>
            <person name="Resl P."/>
        </authorList>
    </citation>
    <scope>NUCLEOTIDE SEQUENCE [LARGE SCALE GENOMIC DNA]</scope>
    <source>
        <strain evidence="12">EGGRZ-B1_66</strain>
        <tissue evidence="12">Body</tissue>
    </source>
</reference>
<evidence type="ECO:0000256" key="6">
    <source>
        <dbReference type="ARBA" id="ARBA00022630"/>
    </source>
</evidence>
<evidence type="ECO:0000256" key="2">
    <source>
        <dbReference type="ARBA" id="ARBA00001974"/>
    </source>
</evidence>
<dbReference type="AlphaFoldDB" id="A0ABD2PLG4"/>
<dbReference type="PANTHER" id="PTHR31457:SF2">
    <property type="entry name" value="CYANOCOBALAMIN REDUCTASE _ ALKYLCOBALAMIN DEALKYLASE"/>
    <property type="match status" value="1"/>
</dbReference>
<evidence type="ECO:0000256" key="1">
    <source>
        <dbReference type="ARBA" id="ARBA00001917"/>
    </source>
</evidence>
<keyword evidence="13" id="KW-1185">Reference proteome</keyword>